<organism evidence="10 11">
    <name type="scientific">Actinomycetospora lemnae</name>
    <dbReference type="NCBI Taxonomy" id="3019891"/>
    <lineage>
        <taxon>Bacteria</taxon>
        <taxon>Bacillati</taxon>
        <taxon>Actinomycetota</taxon>
        <taxon>Actinomycetes</taxon>
        <taxon>Pseudonocardiales</taxon>
        <taxon>Pseudonocardiaceae</taxon>
        <taxon>Actinomycetospora</taxon>
    </lineage>
</organism>
<evidence type="ECO:0000313" key="10">
    <source>
        <dbReference type="EMBL" id="MDD7967336.1"/>
    </source>
</evidence>
<reference evidence="10 11" key="1">
    <citation type="submission" date="2023-02" db="EMBL/GenBank/DDBJ databases">
        <title>Genome sequencing required for Actinomycetospora new species description.</title>
        <authorList>
            <person name="Saimee Y."/>
            <person name="Duangmal K."/>
        </authorList>
    </citation>
    <scope>NUCLEOTIDE SEQUENCE [LARGE SCALE GENOMIC DNA]</scope>
    <source>
        <strain evidence="10 11">DW7H6</strain>
    </source>
</reference>
<proteinExistence type="inferred from homology"/>
<feature type="domain" description="Peptidase S1" evidence="8">
    <location>
        <begin position="149"/>
        <end position="303"/>
    </location>
</feature>
<dbReference type="SUPFAM" id="SSF50494">
    <property type="entry name" value="Trypsin-like serine proteases"/>
    <property type="match status" value="1"/>
</dbReference>
<evidence type="ECO:0000256" key="1">
    <source>
        <dbReference type="ARBA" id="ARBA00007664"/>
    </source>
</evidence>
<dbReference type="InterPro" id="IPR009003">
    <property type="entry name" value="Peptidase_S1_PA"/>
</dbReference>
<dbReference type="PIRSF" id="PIRSF001134">
    <property type="entry name" value="Streptogrisin"/>
    <property type="match status" value="1"/>
</dbReference>
<dbReference type="InterPro" id="IPR043504">
    <property type="entry name" value="Peptidase_S1_PA_chymotrypsin"/>
</dbReference>
<dbReference type="PROSITE" id="PS00134">
    <property type="entry name" value="TRYPSIN_HIS"/>
    <property type="match status" value="1"/>
</dbReference>
<dbReference type="EMBL" id="JAQZAO010000008">
    <property type="protein sequence ID" value="MDD7967336.1"/>
    <property type="molecule type" value="Genomic_DNA"/>
</dbReference>
<evidence type="ECO:0000256" key="7">
    <source>
        <dbReference type="ARBA" id="ARBA00023157"/>
    </source>
</evidence>
<feature type="domain" description="Peptidase S1A alpha-lytic prodomain" evidence="9">
    <location>
        <begin position="43"/>
        <end position="97"/>
    </location>
</feature>
<evidence type="ECO:0000259" key="9">
    <source>
        <dbReference type="Pfam" id="PF02983"/>
    </source>
</evidence>
<sequence>MAGRGRGGLLVAVLVAVLVVAVVLLDPAPAASAAPAAPASTDAELTAVKERLDGLAEQRGAPAAVSAWWVDRATRTVVLALSAQPRDARGAAFVEEARRVDASVRVVEGVAAPTPRADPPVYDLVGGDIIRIGRSRCSLGFSARTSTGEPRLVTAGHCTNRGGEVTGANAAPIGPIRSSVFDRTGDWGVVDVGPGWRPTPSVAAEGSTTRAMTGVATAPVGASVCRSGSTTGWRCGTVTAVDVTANYPAGPVEGLVLTTACSEGGDSGGPFVSGSSALGVLSGGTGDCTRAGGTSLYQPIEEVLRAERLTLAVAT</sequence>
<dbReference type="InterPro" id="IPR004236">
    <property type="entry name" value="Pept_S1_alpha_lytic"/>
</dbReference>
<accession>A0ABT5SYW9</accession>
<dbReference type="InterPro" id="IPR001316">
    <property type="entry name" value="Pept_S1A_streptogrisin"/>
</dbReference>
<evidence type="ECO:0000256" key="3">
    <source>
        <dbReference type="ARBA" id="ARBA00022729"/>
    </source>
</evidence>
<dbReference type="InterPro" id="IPR033116">
    <property type="entry name" value="TRYPSIN_SER"/>
</dbReference>
<keyword evidence="3" id="KW-0732">Signal</keyword>
<dbReference type="PRINTS" id="PR00861">
    <property type="entry name" value="ALYTICPTASE"/>
</dbReference>
<evidence type="ECO:0000256" key="2">
    <source>
        <dbReference type="ARBA" id="ARBA00022670"/>
    </source>
</evidence>
<evidence type="ECO:0000259" key="8">
    <source>
        <dbReference type="Pfam" id="PF00089"/>
    </source>
</evidence>
<evidence type="ECO:0000256" key="4">
    <source>
        <dbReference type="ARBA" id="ARBA00022801"/>
    </source>
</evidence>
<dbReference type="InterPro" id="IPR018114">
    <property type="entry name" value="TRYPSIN_HIS"/>
</dbReference>
<dbReference type="InterPro" id="IPR035070">
    <property type="entry name" value="Streptogrisin_prodomain"/>
</dbReference>
<keyword evidence="2" id="KW-0645">Protease</keyword>
<comment type="caution">
    <text evidence="10">The sequence shown here is derived from an EMBL/GenBank/DDBJ whole genome shotgun (WGS) entry which is preliminary data.</text>
</comment>
<dbReference type="Gene3D" id="2.40.10.10">
    <property type="entry name" value="Trypsin-like serine proteases"/>
    <property type="match status" value="2"/>
</dbReference>
<keyword evidence="5" id="KW-0720">Serine protease</keyword>
<dbReference type="PROSITE" id="PS00135">
    <property type="entry name" value="TRYPSIN_SER"/>
    <property type="match status" value="1"/>
</dbReference>
<dbReference type="RefSeq" id="WP_274201870.1">
    <property type="nucleotide sequence ID" value="NZ_JAQZAO010000008.1"/>
</dbReference>
<gene>
    <name evidence="10" type="ORF">PGB27_18520</name>
</gene>
<protein>
    <submittedName>
        <fullName evidence="10">S1 family peptidase</fullName>
    </submittedName>
</protein>
<dbReference type="Gene3D" id="3.30.300.50">
    <property type="match status" value="1"/>
</dbReference>
<keyword evidence="6" id="KW-0865">Zymogen</keyword>
<keyword evidence="11" id="KW-1185">Reference proteome</keyword>
<dbReference type="Pfam" id="PF00089">
    <property type="entry name" value="Trypsin"/>
    <property type="match status" value="1"/>
</dbReference>
<evidence type="ECO:0000313" key="11">
    <source>
        <dbReference type="Proteomes" id="UP001300763"/>
    </source>
</evidence>
<keyword evidence="4" id="KW-0378">Hydrolase</keyword>
<dbReference type="InterPro" id="IPR001254">
    <property type="entry name" value="Trypsin_dom"/>
</dbReference>
<evidence type="ECO:0000256" key="6">
    <source>
        <dbReference type="ARBA" id="ARBA00023145"/>
    </source>
</evidence>
<name>A0ABT5SYW9_9PSEU</name>
<evidence type="ECO:0000256" key="5">
    <source>
        <dbReference type="ARBA" id="ARBA00022825"/>
    </source>
</evidence>
<keyword evidence="7" id="KW-1015">Disulfide bond</keyword>
<dbReference type="Pfam" id="PF02983">
    <property type="entry name" value="Pro_Al_protease"/>
    <property type="match status" value="1"/>
</dbReference>
<comment type="similarity">
    <text evidence="1">Belongs to the peptidase S1 family.</text>
</comment>
<dbReference type="CDD" id="cd21112">
    <property type="entry name" value="alphaLP-like"/>
    <property type="match status" value="1"/>
</dbReference>
<dbReference type="Proteomes" id="UP001300763">
    <property type="component" value="Unassembled WGS sequence"/>
</dbReference>